<keyword evidence="4" id="KW-1185">Reference proteome</keyword>
<evidence type="ECO:0000313" key="4">
    <source>
        <dbReference type="Proteomes" id="UP001287356"/>
    </source>
</evidence>
<feature type="region of interest" description="Disordered" evidence="1">
    <location>
        <begin position="1"/>
        <end position="23"/>
    </location>
</feature>
<reference evidence="3" key="2">
    <citation type="submission" date="2023-06" db="EMBL/GenBank/DDBJ databases">
        <authorList>
            <consortium name="Lawrence Berkeley National Laboratory"/>
            <person name="Haridas S."/>
            <person name="Hensen N."/>
            <person name="Bonometti L."/>
            <person name="Westerberg I."/>
            <person name="Brannstrom I.O."/>
            <person name="Guillou S."/>
            <person name="Cros-Aarteil S."/>
            <person name="Calhoun S."/>
            <person name="Kuo A."/>
            <person name="Mondo S."/>
            <person name="Pangilinan J."/>
            <person name="Riley R."/>
            <person name="Labutti K."/>
            <person name="Andreopoulos B."/>
            <person name="Lipzen A."/>
            <person name="Chen C."/>
            <person name="Yanf M."/>
            <person name="Daum C."/>
            <person name="Ng V."/>
            <person name="Clum A."/>
            <person name="Steindorff A."/>
            <person name="Ohm R."/>
            <person name="Martin F."/>
            <person name="Silar P."/>
            <person name="Natvig D."/>
            <person name="Lalanne C."/>
            <person name="Gautier V."/>
            <person name="Ament-Velasquez S.L."/>
            <person name="Kruys A."/>
            <person name="Hutchinson M.I."/>
            <person name="Powell A.J."/>
            <person name="Barry K."/>
            <person name="Miller A.N."/>
            <person name="Grigoriev I.V."/>
            <person name="Debuchy R."/>
            <person name="Gladieux P."/>
            <person name="Thoren M.H."/>
            <person name="Johannesson H."/>
        </authorList>
    </citation>
    <scope>NUCLEOTIDE SEQUENCE</scope>
    <source>
        <strain evidence="3">CBS 958.72</strain>
    </source>
</reference>
<evidence type="ECO:0000256" key="1">
    <source>
        <dbReference type="SAM" id="MobiDB-lite"/>
    </source>
</evidence>
<name>A0AAE0N7E5_9PEZI</name>
<keyword evidence="2" id="KW-0472">Membrane</keyword>
<reference evidence="3" key="1">
    <citation type="journal article" date="2023" name="Mol. Phylogenet. Evol.">
        <title>Genome-scale phylogeny and comparative genomics of the fungal order Sordariales.</title>
        <authorList>
            <person name="Hensen N."/>
            <person name="Bonometti L."/>
            <person name="Westerberg I."/>
            <person name="Brannstrom I.O."/>
            <person name="Guillou S."/>
            <person name="Cros-Aarteil S."/>
            <person name="Calhoun S."/>
            <person name="Haridas S."/>
            <person name="Kuo A."/>
            <person name="Mondo S."/>
            <person name="Pangilinan J."/>
            <person name="Riley R."/>
            <person name="LaButti K."/>
            <person name="Andreopoulos B."/>
            <person name="Lipzen A."/>
            <person name="Chen C."/>
            <person name="Yan M."/>
            <person name="Daum C."/>
            <person name="Ng V."/>
            <person name="Clum A."/>
            <person name="Steindorff A."/>
            <person name="Ohm R.A."/>
            <person name="Martin F."/>
            <person name="Silar P."/>
            <person name="Natvig D.O."/>
            <person name="Lalanne C."/>
            <person name="Gautier V."/>
            <person name="Ament-Velasquez S.L."/>
            <person name="Kruys A."/>
            <person name="Hutchinson M.I."/>
            <person name="Powell A.J."/>
            <person name="Barry K."/>
            <person name="Miller A.N."/>
            <person name="Grigoriev I.V."/>
            <person name="Debuchy R."/>
            <person name="Gladieux P."/>
            <person name="Hiltunen Thoren M."/>
            <person name="Johannesson H."/>
        </authorList>
    </citation>
    <scope>NUCLEOTIDE SEQUENCE</scope>
    <source>
        <strain evidence="3">CBS 958.72</strain>
    </source>
</reference>
<comment type="caution">
    <text evidence="3">The sequence shown here is derived from an EMBL/GenBank/DDBJ whole genome shotgun (WGS) entry which is preliminary data.</text>
</comment>
<evidence type="ECO:0008006" key="5">
    <source>
        <dbReference type="Google" id="ProtNLM"/>
    </source>
</evidence>
<dbReference type="EMBL" id="JAULSN010000004">
    <property type="protein sequence ID" value="KAK3373511.1"/>
    <property type="molecule type" value="Genomic_DNA"/>
</dbReference>
<feature type="transmembrane region" description="Helical" evidence="2">
    <location>
        <begin position="129"/>
        <end position="150"/>
    </location>
</feature>
<sequence length="167" mass="19415">MHRHQHHPTPRLSSSCKSKTRKKKQKPNHWARALFHLFFFFLLCRGVYGQGPLPLVPHMHLSPSLASSLPCVHNNQPTTSPHDQHRAYIYTPQLFFPSNKTWATPTRGIMILTRGRSWGKMHLRAQANYLSLVAVFFPCSFGGFFGFFFLKKLKLKLKKNPYISQFH</sequence>
<organism evidence="3 4">
    <name type="scientific">Lasiosphaeria ovina</name>
    <dbReference type="NCBI Taxonomy" id="92902"/>
    <lineage>
        <taxon>Eukaryota</taxon>
        <taxon>Fungi</taxon>
        <taxon>Dikarya</taxon>
        <taxon>Ascomycota</taxon>
        <taxon>Pezizomycotina</taxon>
        <taxon>Sordariomycetes</taxon>
        <taxon>Sordariomycetidae</taxon>
        <taxon>Sordariales</taxon>
        <taxon>Lasiosphaeriaceae</taxon>
        <taxon>Lasiosphaeria</taxon>
    </lineage>
</organism>
<proteinExistence type="predicted"/>
<keyword evidence="2" id="KW-0812">Transmembrane</keyword>
<evidence type="ECO:0000256" key="2">
    <source>
        <dbReference type="SAM" id="Phobius"/>
    </source>
</evidence>
<dbReference type="AlphaFoldDB" id="A0AAE0N7E5"/>
<gene>
    <name evidence="3" type="ORF">B0T24DRAFT_265379</name>
</gene>
<evidence type="ECO:0000313" key="3">
    <source>
        <dbReference type="EMBL" id="KAK3373511.1"/>
    </source>
</evidence>
<protein>
    <recommendedName>
        <fullName evidence="5">Transmembrane protein</fullName>
    </recommendedName>
</protein>
<dbReference type="Proteomes" id="UP001287356">
    <property type="component" value="Unassembled WGS sequence"/>
</dbReference>
<accession>A0AAE0N7E5</accession>
<keyword evidence="2" id="KW-1133">Transmembrane helix</keyword>